<feature type="transmembrane region" description="Helical" evidence="10">
    <location>
        <begin position="268"/>
        <end position="290"/>
    </location>
</feature>
<dbReference type="InterPro" id="IPR034294">
    <property type="entry name" value="Aquaporin_transptr"/>
</dbReference>
<comment type="similarity">
    <text evidence="2 8">Belongs to the MIP/aquaporin (TC 1.A.8) family.</text>
</comment>
<proteinExistence type="inferred from homology"/>
<evidence type="ECO:0000256" key="7">
    <source>
        <dbReference type="ARBA" id="ARBA00023136"/>
    </source>
</evidence>
<comment type="subcellular location">
    <subcellularLocation>
        <location evidence="1">Cell membrane</location>
        <topology evidence="1">Multi-pass membrane protein</topology>
    </subcellularLocation>
</comment>
<name>A0A512D932_9CELL</name>
<dbReference type="InterPro" id="IPR022357">
    <property type="entry name" value="MIP_CS"/>
</dbReference>
<keyword evidence="7 10" id="KW-0472">Membrane</keyword>
<dbReference type="GO" id="GO:0005886">
    <property type="term" value="C:plasma membrane"/>
    <property type="evidence" value="ECO:0007669"/>
    <property type="project" value="UniProtKB-SubCell"/>
</dbReference>
<evidence type="ECO:0000256" key="8">
    <source>
        <dbReference type="RuleBase" id="RU000477"/>
    </source>
</evidence>
<feature type="transmembrane region" description="Helical" evidence="10">
    <location>
        <begin position="199"/>
        <end position="221"/>
    </location>
</feature>
<feature type="transmembrane region" description="Helical" evidence="10">
    <location>
        <begin position="137"/>
        <end position="156"/>
    </location>
</feature>
<dbReference type="Pfam" id="PF00230">
    <property type="entry name" value="MIP"/>
    <property type="match status" value="1"/>
</dbReference>
<dbReference type="InterPro" id="IPR000425">
    <property type="entry name" value="MIP"/>
</dbReference>
<feature type="transmembrane region" description="Helical" evidence="10">
    <location>
        <begin position="61"/>
        <end position="81"/>
    </location>
</feature>
<feature type="transmembrane region" description="Helical" evidence="10">
    <location>
        <begin position="87"/>
        <end position="107"/>
    </location>
</feature>
<feature type="region of interest" description="Disordered" evidence="9">
    <location>
        <begin position="1"/>
        <end position="36"/>
    </location>
</feature>
<evidence type="ECO:0000256" key="9">
    <source>
        <dbReference type="SAM" id="MobiDB-lite"/>
    </source>
</evidence>
<keyword evidence="3 8" id="KW-0813">Transport</keyword>
<dbReference type="GO" id="GO:0015250">
    <property type="term" value="F:water channel activity"/>
    <property type="evidence" value="ECO:0007669"/>
    <property type="project" value="TreeGrafter"/>
</dbReference>
<dbReference type="PROSITE" id="PS00221">
    <property type="entry name" value="MIP"/>
    <property type="match status" value="1"/>
</dbReference>
<reference evidence="11 12" key="1">
    <citation type="submission" date="2019-07" db="EMBL/GenBank/DDBJ databases">
        <title>Whole genome shotgun sequence of Cellulomonas aerilata NBRC 106308.</title>
        <authorList>
            <person name="Hosoyama A."/>
            <person name="Uohara A."/>
            <person name="Ohji S."/>
            <person name="Ichikawa N."/>
        </authorList>
    </citation>
    <scope>NUCLEOTIDE SEQUENCE [LARGE SCALE GENOMIC DNA]</scope>
    <source>
        <strain evidence="11 12">NBRC 106308</strain>
    </source>
</reference>
<dbReference type="PANTHER" id="PTHR19139:SF199">
    <property type="entry name" value="MIP17260P"/>
    <property type="match status" value="1"/>
</dbReference>
<dbReference type="AlphaFoldDB" id="A0A512D932"/>
<dbReference type="PRINTS" id="PR00783">
    <property type="entry name" value="MINTRINSICP"/>
</dbReference>
<evidence type="ECO:0008006" key="13">
    <source>
        <dbReference type="Google" id="ProtNLM"/>
    </source>
</evidence>
<dbReference type="EMBL" id="BJYY01000002">
    <property type="protein sequence ID" value="GEO32994.1"/>
    <property type="molecule type" value="Genomic_DNA"/>
</dbReference>
<evidence type="ECO:0000256" key="10">
    <source>
        <dbReference type="SAM" id="Phobius"/>
    </source>
</evidence>
<organism evidence="11 12">
    <name type="scientific">Cellulomonas aerilata</name>
    <dbReference type="NCBI Taxonomy" id="515326"/>
    <lineage>
        <taxon>Bacteria</taxon>
        <taxon>Bacillati</taxon>
        <taxon>Actinomycetota</taxon>
        <taxon>Actinomycetes</taxon>
        <taxon>Micrococcales</taxon>
        <taxon>Cellulomonadaceae</taxon>
        <taxon>Cellulomonas</taxon>
    </lineage>
</organism>
<sequence>MSQDTSDLTPDGGSTAVPGSTTGATAVTPSGTATSTASTYAGDTDDLVVLESSRPSLAARAAGEALGTFLLVLIGLGVTLYSPLSNAGSLGIALAFGFALVAGTIALGHVSGGHFNPAVTLGAVIAGRTPVRDLVPYWLAQLVGGALAAAALFATIPSALPGLVAEGGTSRTFFSGAANGYASHSPLSTQSNGQVTFDLLPALLIEVVLTAVLVAVVLGATSRRNWHVAAPFAFGLSYAGLLLVAIPITNGSLNPARSTAAAVFSEGWALSQLWVFWAAPLVGAAIAGLAHRAFAVDADSDNLLEEDHLVVDDDSLLDDDVAVSPRV</sequence>
<dbReference type="Gene3D" id="1.20.1080.10">
    <property type="entry name" value="Glycerol uptake facilitator protein"/>
    <property type="match status" value="1"/>
</dbReference>
<keyword evidence="12" id="KW-1185">Reference proteome</keyword>
<accession>A0A512D932</accession>
<keyword evidence="5 8" id="KW-0812">Transmembrane</keyword>
<keyword evidence="6 10" id="KW-1133">Transmembrane helix</keyword>
<dbReference type="PANTHER" id="PTHR19139">
    <property type="entry name" value="AQUAPORIN TRANSPORTER"/>
    <property type="match status" value="1"/>
</dbReference>
<evidence type="ECO:0000256" key="5">
    <source>
        <dbReference type="ARBA" id="ARBA00022692"/>
    </source>
</evidence>
<dbReference type="Proteomes" id="UP000321181">
    <property type="component" value="Unassembled WGS sequence"/>
</dbReference>
<evidence type="ECO:0000256" key="4">
    <source>
        <dbReference type="ARBA" id="ARBA00022475"/>
    </source>
</evidence>
<gene>
    <name evidence="11" type="ORF">CAE01nite_07190</name>
</gene>
<feature type="compositionally biased region" description="Low complexity" evidence="9">
    <location>
        <begin position="12"/>
        <end position="36"/>
    </location>
</feature>
<evidence type="ECO:0000313" key="12">
    <source>
        <dbReference type="Proteomes" id="UP000321181"/>
    </source>
</evidence>
<evidence type="ECO:0000313" key="11">
    <source>
        <dbReference type="EMBL" id="GEO32994.1"/>
    </source>
</evidence>
<dbReference type="InterPro" id="IPR023271">
    <property type="entry name" value="Aquaporin-like"/>
</dbReference>
<protein>
    <recommendedName>
        <fullName evidence="13">Aquaporin Z</fullName>
    </recommendedName>
</protein>
<evidence type="ECO:0000256" key="1">
    <source>
        <dbReference type="ARBA" id="ARBA00004651"/>
    </source>
</evidence>
<evidence type="ECO:0000256" key="2">
    <source>
        <dbReference type="ARBA" id="ARBA00006175"/>
    </source>
</evidence>
<keyword evidence="4" id="KW-1003">Cell membrane</keyword>
<dbReference type="SUPFAM" id="SSF81338">
    <property type="entry name" value="Aquaporin-like"/>
    <property type="match status" value="1"/>
</dbReference>
<evidence type="ECO:0000256" key="3">
    <source>
        <dbReference type="ARBA" id="ARBA00022448"/>
    </source>
</evidence>
<evidence type="ECO:0000256" key="6">
    <source>
        <dbReference type="ARBA" id="ARBA00022989"/>
    </source>
</evidence>
<feature type="transmembrane region" description="Helical" evidence="10">
    <location>
        <begin position="228"/>
        <end position="248"/>
    </location>
</feature>
<comment type="caution">
    <text evidence="11">The sequence shown here is derived from an EMBL/GenBank/DDBJ whole genome shotgun (WGS) entry which is preliminary data.</text>
</comment>